<feature type="compositionally biased region" description="Polar residues" evidence="2">
    <location>
        <begin position="378"/>
        <end position="387"/>
    </location>
</feature>
<feature type="region of interest" description="Disordered" evidence="2">
    <location>
        <begin position="371"/>
        <end position="391"/>
    </location>
</feature>
<feature type="compositionally biased region" description="Basic and acidic residues" evidence="2">
    <location>
        <begin position="966"/>
        <end position="982"/>
    </location>
</feature>
<feature type="region of interest" description="Disordered" evidence="2">
    <location>
        <begin position="122"/>
        <end position="159"/>
    </location>
</feature>
<feature type="coiled-coil region" evidence="1">
    <location>
        <begin position="1327"/>
        <end position="1389"/>
    </location>
</feature>
<sequence>MMKMETKFIEVVSNETLTGLAKRSERNLTQNISGVLTHRLGDGSEGTKVEYQQTVSEFCACLSEASGIGPEEMEELERELESLDIGEKGPSRKNRKQEKAVLKGDSMNLATVKKLARRIMSEKYGSEGQDGKAEEKYSKSAVSSESSNELKSNSQSENFTAYETDSVGVDPKENEEVCHILSACLVSKSSSAFPIRRVSSFTDLRDVKAEIKSDLKQCKSEGNISSIELAPSLDGSQWPEVLFSNNTGQQLHASEKEIVEIQTTSEETVTRCEPTLITEPEADEEEGNEIRVDENIQVTQGEVYQSIALERSSVLEEVERVDDVEGRPQLTEESSSLKKAGGGDSGQCITYLPEKIKQIVTDSRFFHRVSEDSKQRQRSLSDSTDLNSPGVFTDAELRKTQSYTVFPHINTNSTCPDDEPASSLYRTSCFRIMPHLSEGSFHTEDFPTISVLTRSSQFENYPLNAACEISSESEDSGRELEINEQRVLHTWRRPAQRPRSYSEPTLVEAGGRVRTWSLPNMEKCSRGQETMHKVKSAPSRLQFPEQSLKNLREESSLSSLRDTSEPVRSRSSSVMSLVDNYDSEICDQHFPSQELSDAEEVTGHWINRNGRQSISKQPSFFMVKEVDEENDANVRDHETPSAVSLVNEVAEQVLSSHEMSVSSDSGNDDVSTVEAAFRLWKTKETGRRTTIASDSPLTDSSKYASEIEQQAFRRIKKWKNSFALKLNNVLGERFREMVANKEEELTRKKKPKVLNVPMNLSDKEMGQLRNKMLMELKQKSIGGGSHEALVSNEVPPPPKLPIPRVKFPRKASSDQNPADLRAQMMKELSRRVSSVLDDEEAAHCCKPSSLVPVSTKTSPQAKHQNVVYAPQETGFKLLDPDSVHDLLNWHEAERKRLKAELEGLPQADSGGRQVVIDRDDANKVLHSMFKIMEDIFMGTIKRFMGSETTTTSSDNRGEANISHTTGIKERAPSIILETKRNEEPEEADDTESDADVENTKLIEGRAHTSGEKILSSSGSIKSLSSESSAELLSSESSLTGISFSSFSDAVGVCEESNTNASGRDNVTEVSAKSSLASLSSSQEDDQESNQDRDSAADDLTTYGKGDGSGKNEIVRIESIELLLEHRQDDATEDITARPEEVLCEKFPHLHLSRETNEPKELTEQTSYPRAFESSYQDQIRGFEKTLENTTAVKDMLQQELDTLENELNVVKERERGELFATSNPSEEKSLLCTFQTESTNTTDEPRYLKEQNRNSDENDYPKKIQELQETLHRKTVHGEMLQQEMMRLKNDLKSVRSSYNYWFNQCAKNEEKIQELVTSTQDVTALNFELRQEVDQKSKVINEKEEEIKRLIKSKTEAEILQEEVEEKLSKANKETELLKLMLAQLNEEKRSTTFQIDDKVLVKSLMSSTTNGFTSSISRDKKQKIGVDREEIATSVRKAKSALSAEDGNEWTQSLRLPIRASIEPDCPLTKDPEKTKKAVREWLNNIIREAENKLTSEQTVSSLKNADDNEKTSHFEGGKKGASFSLREAIASFRELPKQRHKTPCSCPRKQKMRRLDRQEPFRAAKPATKEFFVSKRNLAVEKLAIQQDEVTPVGKDSNLASHSSFDSCVEPFDFPLFPCNDIVDISTADLMNSVEPFSEVFLPWLDYRDSENRPNMEDLRLKILRKGQHSTNKVSLNEFHSPSHAKKPKSKELKVEQPRDDEMDLAPGNQKESCSKGARKERYTQQRIAHKPFVTTQETDESTLKQKRLNSTRYKPLDFEVKDTRKQFKKVNPESPYTLQGSFGAVSRADTFSVDETELNDSLGFLTDLCEVTPLADEFNTVEKDVERLLDNLDAKTRSLVDLKREHSSALENVLNLKLVDSESTESKVSLCNNNGLIDSISVEIKLNKEKFMDEIEKGNSLHVPQIREKEKASDSVSNPAVEKGVSVTKKQKFVPEQHTQVKLTQRTYQQDDKTDKENIEGKNNYGSEFTKKKRIATDQWISNIVKGIGAVAKINMPRTNGPKESENVTRKKVGQVQEMDSKDFFPGWYLPESVEFLSSLNKRVIDNGKTCRDGSHIAPNYCERRVIVQSGSDSTGTKKPIKTIPFGHKRQQRKAERDVRLALWDEKNALLREKNSDPIKTKKIDDSLYGNTGDGFRKEEEYKLSERRKYPKRIANFREQKETSLEDEKQLDSFLDMYKSTQDVLRKQEEQAMAVKKCRNKVECMTEEIETLQRITKEDATSKQVSSRLV</sequence>
<feature type="region of interest" description="Disordered" evidence="2">
    <location>
        <begin position="71"/>
        <end position="102"/>
    </location>
</feature>
<feature type="coiled-coil region" evidence="1">
    <location>
        <begin position="1179"/>
        <end position="1213"/>
    </location>
</feature>
<feature type="compositionally biased region" description="Basic and acidic residues" evidence="2">
    <location>
        <begin position="122"/>
        <end position="138"/>
    </location>
</feature>
<evidence type="ECO:0000256" key="1">
    <source>
        <dbReference type="SAM" id="Coils"/>
    </source>
</evidence>
<comment type="caution">
    <text evidence="3">The sequence shown here is derived from an EMBL/GenBank/DDBJ whole genome shotgun (WGS) entry which is preliminary data.</text>
</comment>
<feature type="compositionally biased region" description="Basic and acidic residues" evidence="2">
    <location>
        <begin position="79"/>
        <end position="90"/>
    </location>
</feature>
<keyword evidence="4" id="KW-1185">Reference proteome</keyword>
<feature type="region of interest" description="Disordered" evidence="2">
    <location>
        <begin position="1055"/>
        <end position="1110"/>
    </location>
</feature>
<feature type="compositionally biased region" description="Low complexity" evidence="2">
    <location>
        <begin position="1070"/>
        <end position="1081"/>
    </location>
</feature>
<feature type="region of interest" description="Disordered" evidence="2">
    <location>
        <begin position="947"/>
        <end position="997"/>
    </location>
</feature>
<feature type="region of interest" description="Disordered" evidence="2">
    <location>
        <begin position="532"/>
        <end position="572"/>
    </location>
</feature>
<organism evidence="3 4">
    <name type="scientific">Stylophora pistillata</name>
    <name type="common">Smooth cauliflower coral</name>
    <dbReference type="NCBI Taxonomy" id="50429"/>
    <lineage>
        <taxon>Eukaryota</taxon>
        <taxon>Metazoa</taxon>
        <taxon>Cnidaria</taxon>
        <taxon>Anthozoa</taxon>
        <taxon>Hexacorallia</taxon>
        <taxon>Scleractinia</taxon>
        <taxon>Astrocoeniina</taxon>
        <taxon>Pocilloporidae</taxon>
        <taxon>Stylophora</taxon>
    </lineage>
</organism>
<evidence type="ECO:0000256" key="2">
    <source>
        <dbReference type="SAM" id="MobiDB-lite"/>
    </source>
</evidence>
<feature type="region of interest" description="Disordered" evidence="2">
    <location>
        <begin position="2075"/>
        <end position="2096"/>
    </location>
</feature>
<feature type="compositionally biased region" description="Low complexity" evidence="2">
    <location>
        <begin position="139"/>
        <end position="158"/>
    </location>
</feature>
<feature type="region of interest" description="Disordered" evidence="2">
    <location>
        <begin position="1675"/>
        <end position="1726"/>
    </location>
</feature>
<evidence type="ECO:0000313" key="4">
    <source>
        <dbReference type="Proteomes" id="UP000225706"/>
    </source>
</evidence>
<keyword evidence="1" id="KW-0175">Coiled coil</keyword>
<reference evidence="4" key="1">
    <citation type="journal article" date="2017" name="bioRxiv">
        <title>Comparative analysis of the genomes of Stylophora pistillata and Acropora digitifera provides evidence for extensive differences between species of corals.</title>
        <authorList>
            <person name="Voolstra C.R."/>
            <person name="Li Y."/>
            <person name="Liew Y.J."/>
            <person name="Baumgarten S."/>
            <person name="Zoccola D."/>
            <person name="Flot J.-F."/>
            <person name="Tambutte S."/>
            <person name="Allemand D."/>
            <person name="Aranda M."/>
        </authorList>
    </citation>
    <scope>NUCLEOTIDE SEQUENCE [LARGE SCALE GENOMIC DNA]</scope>
</reference>
<dbReference type="EMBL" id="LSMT01000290">
    <property type="protein sequence ID" value="PFX21121.1"/>
    <property type="molecule type" value="Genomic_DNA"/>
</dbReference>
<evidence type="ECO:0000313" key="3">
    <source>
        <dbReference type="EMBL" id="PFX21121.1"/>
    </source>
</evidence>
<name>A0A2B4RU38_STYPI</name>
<feature type="compositionally biased region" description="Basic and acidic residues" evidence="2">
    <location>
        <begin position="1693"/>
        <end position="1703"/>
    </location>
</feature>
<feature type="compositionally biased region" description="Basic and acidic residues" evidence="2">
    <location>
        <begin position="1507"/>
        <end position="1521"/>
    </location>
</feature>
<dbReference type="Proteomes" id="UP000225706">
    <property type="component" value="Unassembled WGS sequence"/>
</dbReference>
<protein>
    <submittedName>
        <fullName evidence="3">Uncharacterized protein</fullName>
    </submittedName>
</protein>
<gene>
    <name evidence="3" type="ORF">AWC38_SpisGene14395</name>
</gene>
<dbReference type="OrthoDB" id="10432569at2759"/>
<feature type="region of interest" description="Disordered" evidence="2">
    <location>
        <begin position="788"/>
        <end position="816"/>
    </location>
</feature>
<feature type="compositionally biased region" description="Acidic residues" evidence="2">
    <location>
        <begin position="983"/>
        <end position="996"/>
    </location>
</feature>
<feature type="region of interest" description="Disordered" evidence="2">
    <location>
        <begin position="1500"/>
        <end position="1521"/>
    </location>
</feature>
<accession>A0A2B4RU38</accession>
<feature type="compositionally biased region" description="Polar residues" evidence="2">
    <location>
        <begin position="1055"/>
        <end position="1068"/>
    </location>
</feature>
<feature type="region of interest" description="Disordered" evidence="2">
    <location>
        <begin position="320"/>
        <end position="344"/>
    </location>
</feature>
<proteinExistence type="predicted"/>